<dbReference type="AlphaFoldDB" id="A0AAV7KEY7"/>
<accession>A0AAV7KEY7</accession>
<keyword evidence="6" id="KW-0520">NAD</keyword>
<evidence type="ECO:0000256" key="1">
    <source>
        <dbReference type="ARBA" id="ARBA00010995"/>
    </source>
</evidence>
<comment type="similarity">
    <text evidence="1">Belongs to the NAD kinase family.</text>
</comment>
<sequence>MASNNPGDENAVINDTEDLPRQVDVRKMKPTILRRQLTAAWNKRTDAIYVRQFGPKAIPMELYPTLQKYGEIEDADSAYHLTWESQPENVLIVKKPGDPAIIEKFKEFATFLIDKKGYKLYLEKDAKSDPLLENFSLMSQIITLENPQIVDFVICLGGDGTFLYATSLFKSCTVPPIMCFGMGSLGFLTHFVAQNFKDDIDRITTKHMSITLRSRIEAMITPTYSGVGAPTSDLPISSQSLPTDSPLSETKPESRDQRLIRRRTRAMFSESGDVNIIEEFGTPEAKYFTCINEVTVDRGVSPYLTQIEIYLNNFKITTAQADGIIVATPTGSTAYSLAAGASMLHPSTEAFIITPICPHSLSFRYCITSLTCMWAGRNLC</sequence>
<evidence type="ECO:0000313" key="7">
    <source>
        <dbReference type="EMBL" id="KAI6659991.1"/>
    </source>
</evidence>
<proteinExistence type="inferred from homology"/>
<keyword evidence="4 7" id="KW-0418">Kinase</keyword>
<evidence type="ECO:0000256" key="2">
    <source>
        <dbReference type="ARBA" id="ARBA00012120"/>
    </source>
</evidence>
<dbReference type="GO" id="GO:0003951">
    <property type="term" value="F:NAD+ kinase activity"/>
    <property type="evidence" value="ECO:0007669"/>
    <property type="project" value="UniProtKB-EC"/>
</dbReference>
<protein>
    <recommendedName>
        <fullName evidence="2">NAD(+) kinase</fullName>
        <ecNumber evidence="2">2.7.1.23</ecNumber>
    </recommendedName>
</protein>
<gene>
    <name evidence="7" type="ORF">LOD99_14332</name>
</gene>
<dbReference type="EMBL" id="JAKMXF010000044">
    <property type="protein sequence ID" value="KAI6659991.1"/>
    <property type="molecule type" value="Genomic_DNA"/>
</dbReference>
<comment type="caution">
    <text evidence="7">The sequence shown here is derived from an EMBL/GenBank/DDBJ whole genome shotgun (WGS) entry which is preliminary data.</text>
</comment>
<dbReference type="EC" id="2.7.1.23" evidence="2"/>
<dbReference type="InterPro" id="IPR016064">
    <property type="entry name" value="NAD/diacylglycerol_kinase_sf"/>
</dbReference>
<dbReference type="InterPro" id="IPR017438">
    <property type="entry name" value="ATP-NAD_kinase_N"/>
</dbReference>
<dbReference type="Gene3D" id="2.60.200.30">
    <property type="entry name" value="Probable inorganic polyphosphate/atp-NAD kinase, domain 2"/>
    <property type="match status" value="1"/>
</dbReference>
<evidence type="ECO:0000313" key="8">
    <source>
        <dbReference type="Proteomes" id="UP001165289"/>
    </source>
</evidence>
<dbReference type="Pfam" id="PF01513">
    <property type="entry name" value="NAD_kinase"/>
    <property type="match status" value="1"/>
</dbReference>
<reference evidence="7 8" key="1">
    <citation type="journal article" date="2023" name="BMC Biol.">
        <title>The compact genome of the sponge Oopsacas minuta (Hexactinellida) is lacking key metazoan core genes.</title>
        <authorList>
            <person name="Santini S."/>
            <person name="Schenkelaars Q."/>
            <person name="Jourda C."/>
            <person name="Duchesne M."/>
            <person name="Belahbib H."/>
            <person name="Rocher C."/>
            <person name="Selva M."/>
            <person name="Riesgo A."/>
            <person name="Vervoort M."/>
            <person name="Leys S.P."/>
            <person name="Kodjabachian L."/>
            <person name="Le Bivic A."/>
            <person name="Borchiellini C."/>
            <person name="Claverie J.M."/>
            <person name="Renard E."/>
        </authorList>
    </citation>
    <scope>NUCLEOTIDE SEQUENCE [LARGE SCALE GENOMIC DNA]</scope>
    <source>
        <strain evidence="7">SPO-2</strain>
    </source>
</reference>
<dbReference type="GO" id="GO:0006741">
    <property type="term" value="P:NADP+ biosynthetic process"/>
    <property type="evidence" value="ECO:0007669"/>
    <property type="project" value="InterPro"/>
</dbReference>
<evidence type="ECO:0000256" key="6">
    <source>
        <dbReference type="ARBA" id="ARBA00023027"/>
    </source>
</evidence>
<keyword evidence="5" id="KW-0521">NADP</keyword>
<keyword evidence="3" id="KW-0808">Transferase</keyword>
<evidence type="ECO:0000256" key="4">
    <source>
        <dbReference type="ARBA" id="ARBA00022777"/>
    </source>
</evidence>
<dbReference type="PANTHER" id="PTHR20275">
    <property type="entry name" value="NAD KINASE"/>
    <property type="match status" value="1"/>
</dbReference>
<name>A0AAV7KEY7_9METZ</name>
<dbReference type="Proteomes" id="UP001165289">
    <property type="component" value="Unassembled WGS sequence"/>
</dbReference>
<dbReference type="InterPro" id="IPR002504">
    <property type="entry name" value="NADK"/>
</dbReference>
<dbReference type="SUPFAM" id="SSF111331">
    <property type="entry name" value="NAD kinase/diacylglycerol kinase-like"/>
    <property type="match status" value="1"/>
</dbReference>
<keyword evidence="8" id="KW-1185">Reference proteome</keyword>
<evidence type="ECO:0000256" key="5">
    <source>
        <dbReference type="ARBA" id="ARBA00022857"/>
    </source>
</evidence>
<dbReference type="Pfam" id="PF20143">
    <property type="entry name" value="NAD_kinase_C"/>
    <property type="match status" value="1"/>
</dbReference>
<dbReference type="PANTHER" id="PTHR20275:SF0">
    <property type="entry name" value="NAD KINASE"/>
    <property type="match status" value="1"/>
</dbReference>
<dbReference type="Gene3D" id="3.40.50.10330">
    <property type="entry name" value="Probable inorganic polyphosphate/atp-NAD kinase, domain 1"/>
    <property type="match status" value="1"/>
</dbReference>
<evidence type="ECO:0000256" key="3">
    <source>
        <dbReference type="ARBA" id="ARBA00022679"/>
    </source>
</evidence>
<dbReference type="GO" id="GO:0019674">
    <property type="term" value="P:NAD+ metabolic process"/>
    <property type="evidence" value="ECO:0007669"/>
    <property type="project" value="InterPro"/>
</dbReference>
<dbReference type="InterPro" id="IPR017437">
    <property type="entry name" value="ATP-NAD_kinase_PpnK-typ_C"/>
</dbReference>
<organism evidence="7 8">
    <name type="scientific">Oopsacas minuta</name>
    <dbReference type="NCBI Taxonomy" id="111878"/>
    <lineage>
        <taxon>Eukaryota</taxon>
        <taxon>Metazoa</taxon>
        <taxon>Porifera</taxon>
        <taxon>Hexactinellida</taxon>
        <taxon>Hexasterophora</taxon>
        <taxon>Lyssacinosida</taxon>
        <taxon>Leucopsacidae</taxon>
        <taxon>Oopsacas</taxon>
    </lineage>
</organism>